<dbReference type="InterPro" id="IPR052536">
    <property type="entry name" value="ABC-4_Integral_Memb_Prot"/>
</dbReference>
<evidence type="ECO:0000259" key="7">
    <source>
        <dbReference type="Pfam" id="PF02687"/>
    </source>
</evidence>
<proteinExistence type="inferred from homology"/>
<feature type="transmembrane region" description="Helical" evidence="6">
    <location>
        <begin position="154"/>
        <end position="177"/>
    </location>
</feature>
<keyword evidence="9" id="KW-1185">Reference proteome</keyword>
<keyword evidence="5 6" id="KW-0472">Membrane</keyword>
<feature type="transmembrane region" description="Helical" evidence="6">
    <location>
        <begin position="612"/>
        <end position="632"/>
    </location>
</feature>
<dbReference type="RefSeq" id="WP_006639194.1">
    <property type="nucleotide sequence ID" value="NZ_BORD01000001.1"/>
</dbReference>
<keyword evidence="2 6" id="KW-1003">Cell membrane</keyword>
<dbReference type="GeneID" id="92855281"/>
<dbReference type="PANTHER" id="PTHR46795">
    <property type="entry name" value="ABC TRANSPORTER PERMEASE-RELATED-RELATED"/>
    <property type="match status" value="1"/>
</dbReference>
<evidence type="ECO:0000256" key="3">
    <source>
        <dbReference type="ARBA" id="ARBA00022692"/>
    </source>
</evidence>
<dbReference type="Proteomes" id="UP000196877">
    <property type="component" value="Chromosome"/>
</dbReference>
<evidence type="ECO:0000256" key="5">
    <source>
        <dbReference type="ARBA" id="ARBA00023136"/>
    </source>
</evidence>
<reference evidence="8 9" key="1">
    <citation type="submission" date="2017-06" db="EMBL/GenBank/DDBJ databases">
        <title>Genome sequence of Bacillus sonorensis strain SRCM101395.</title>
        <authorList>
            <person name="Cho S.H."/>
        </authorList>
    </citation>
    <scope>NUCLEOTIDE SEQUENCE [LARGE SCALE GENOMIC DNA]</scope>
    <source>
        <strain evidence="8 9">SRCM101395</strain>
    </source>
</reference>
<keyword evidence="3 6" id="KW-0812">Transmembrane</keyword>
<feature type="transmembrane region" description="Helical" evidence="6">
    <location>
        <begin position="20"/>
        <end position="39"/>
    </location>
</feature>
<protein>
    <submittedName>
        <fullName evidence="8">ABC transporter permease YvcS</fullName>
    </submittedName>
</protein>
<feature type="transmembrane region" description="Helical" evidence="6">
    <location>
        <begin position="198"/>
        <end position="223"/>
    </location>
</feature>
<sequence length="647" mass="73109">MNMRVIARKNIQGNIQRYLAYFLSCVFTVSVFFIFSSFIYHPDVTEDNIYGGETVKACLYAAEVIIIVFAIFFIMYSNSAFLQARKKEFGLLSLFGTSKHQLRKMIYYEQTIISFVSIAMGIGVGLLFSKLFFMAMTALMDVKAPISFAIVPKALIITAVGFTVLFQALTILSLARIRKLQIIDLLKAKQQPKGMPVYSKWLTILSLLCLAGCYTIAATAGMIDIVFRVFPILILVLVGTYFFFTQSSVAIFRGLYKHKTSFYNGTNIITRSNIMFRLKDYARMLFLTSIITAVILTATGVIYMFYADLKSQGETGIPQAVSWAEQDATGYHVIKPDEVEAALQDAGASIQYRIEVTGIPVSLKTDNMRWKQLNNQALMISENDFNKAAEKKHLPPAQLKKGEAFINLSYSYNNEPFFHPGESAEVKTSTGKHLTLKMGKERDKGVLFSMGRISKLVVVDQDTYEKTAEAVPLNKQTKVIGYELADWENQVAVAEKLEQMVPKEQKDFFQVRAPGYQVMKQATALTLFIGLFISIVFFVVQGSMMYLRLFTEIEDTRIQVFALRRIGVTKKEIRAILGKQMGFLFFIPFVVGSIHAAFAYKALSNMLKSNLFFSAAIVIGIYFIFQAVYYLVTRKVYERAVLKNMNL</sequence>
<feature type="domain" description="ABC3 transporter permease C-terminal" evidence="7">
    <location>
        <begin position="532"/>
        <end position="622"/>
    </location>
</feature>
<comment type="subcellular location">
    <subcellularLocation>
        <location evidence="1 6">Cell membrane</location>
        <topology evidence="1 6">Multi-pass membrane protein</topology>
    </subcellularLocation>
</comment>
<accession>A0ABM6LD89</accession>
<evidence type="ECO:0000256" key="6">
    <source>
        <dbReference type="PIRNR" id="PIRNR018968"/>
    </source>
</evidence>
<evidence type="ECO:0000313" key="9">
    <source>
        <dbReference type="Proteomes" id="UP000196877"/>
    </source>
</evidence>
<dbReference type="PANTHER" id="PTHR46795:SF1">
    <property type="entry name" value="ABC TRANSPORTER PERMEASE PROTEIN"/>
    <property type="match status" value="1"/>
</dbReference>
<feature type="transmembrane region" description="Helical" evidence="6">
    <location>
        <begin position="59"/>
        <end position="77"/>
    </location>
</feature>
<evidence type="ECO:0000256" key="1">
    <source>
        <dbReference type="ARBA" id="ARBA00004651"/>
    </source>
</evidence>
<keyword evidence="6" id="KW-0813">Transport</keyword>
<dbReference type="InterPro" id="IPR027022">
    <property type="entry name" value="ABC_permease_BceB-typ"/>
</dbReference>
<feature type="transmembrane region" description="Helical" evidence="6">
    <location>
        <begin position="581"/>
        <end position="600"/>
    </location>
</feature>
<evidence type="ECO:0000256" key="2">
    <source>
        <dbReference type="ARBA" id="ARBA00022475"/>
    </source>
</evidence>
<dbReference type="EMBL" id="CP021920">
    <property type="protein sequence ID" value="ASB87239.1"/>
    <property type="molecule type" value="Genomic_DNA"/>
</dbReference>
<evidence type="ECO:0000256" key="4">
    <source>
        <dbReference type="ARBA" id="ARBA00022989"/>
    </source>
</evidence>
<feature type="transmembrane region" description="Helical" evidence="6">
    <location>
        <begin position="522"/>
        <end position="540"/>
    </location>
</feature>
<feature type="transmembrane region" description="Helical" evidence="6">
    <location>
        <begin position="112"/>
        <end position="134"/>
    </location>
</feature>
<name>A0ABM6LD89_9BACI</name>
<keyword evidence="4 6" id="KW-1133">Transmembrane helix</keyword>
<comment type="similarity">
    <text evidence="6">Belongs to the ABC-4 integral membrane protein family.</text>
</comment>
<gene>
    <name evidence="8" type="ORF">S101395_00684</name>
</gene>
<dbReference type="Pfam" id="PF02687">
    <property type="entry name" value="FtsX"/>
    <property type="match status" value="2"/>
</dbReference>
<organism evidence="8 9">
    <name type="scientific">Bacillus sonorensis</name>
    <dbReference type="NCBI Taxonomy" id="119858"/>
    <lineage>
        <taxon>Bacteria</taxon>
        <taxon>Bacillati</taxon>
        <taxon>Bacillota</taxon>
        <taxon>Bacilli</taxon>
        <taxon>Bacillales</taxon>
        <taxon>Bacillaceae</taxon>
        <taxon>Bacillus</taxon>
    </lineage>
</organism>
<feature type="domain" description="ABC3 transporter permease C-terminal" evidence="7">
    <location>
        <begin position="64"/>
        <end position="181"/>
    </location>
</feature>
<feature type="transmembrane region" description="Helical" evidence="6">
    <location>
        <begin position="229"/>
        <end position="252"/>
    </location>
</feature>
<dbReference type="PIRSF" id="PIRSF018968">
    <property type="entry name" value="ABC_permease_BceB"/>
    <property type="match status" value="1"/>
</dbReference>
<evidence type="ECO:0000313" key="8">
    <source>
        <dbReference type="EMBL" id="ASB87239.1"/>
    </source>
</evidence>
<feature type="transmembrane region" description="Helical" evidence="6">
    <location>
        <begin position="284"/>
        <end position="306"/>
    </location>
</feature>
<dbReference type="InterPro" id="IPR003838">
    <property type="entry name" value="ABC3_permease_C"/>
</dbReference>